<reference evidence="1 2" key="1">
    <citation type="submission" date="2020-01" db="EMBL/GenBank/DDBJ databases">
        <title>Insect and environment-associated Actinomycetes.</title>
        <authorList>
            <person name="Currrie C."/>
            <person name="Chevrette M."/>
            <person name="Carlson C."/>
            <person name="Stubbendieck R."/>
            <person name="Wendt-Pienkowski E."/>
        </authorList>
    </citation>
    <scope>NUCLEOTIDE SEQUENCE [LARGE SCALE GENOMIC DNA]</scope>
    <source>
        <strain evidence="1 2">SID8189</strain>
    </source>
</reference>
<sequence length="46" mass="4481">MTGTGSHPQGEPPPAPFGIAAVFALVVALGEPIGTYARHPAGAVVA</sequence>
<protein>
    <submittedName>
        <fullName evidence="1">Uncharacterized protein</fullName>
    </submittedName>
</protein>
<dbReference type="EMBL" id="JAAGNA010001117">
    <property type="protein sequence ID" value="NEC53179.1"/>
    <property type="molecule type" value="Genomic_DNA"/>
</dbReference>
<proteinExistence type="predicted"/>
<evidence type="ECO:0000313" key="2">
    <source>
        <dbReference type="Proteomes" id="UP000471745"/>
    </source>
</evidence>
<accession>A0A9X5HFK2</accession>
<gene>
    <name evidence="1" type="ORF">G3I18_32190</name>
</gene>
<organism evidence="1 2">
    <name type="scientific">Actinospica acidiphila</name>
    <dbReference type="NCBI Taxonomy" id="304899"/>
    <lineage>
        <taxon>Bacteria</taxon>
        <taxon>Bacillati</taxon>
        <taxon>Actinomycetota</taxon>
        <taxon>Actinomycetes</taxon>
        <taxon>Catenulisporales</taxon>
        <taxon>Actinospicaceae</taxon>
        <taxon>Actinospica</taxon>
    </lineage>
</organism>
<dbReference type="AlphaFoldDB" id="A0A9X5HFK2"/>
<comment type="caution">
    <text evidence="1">The sequence shown here is derived from an EMBL/GenBank/DDBJ whole genome shotgun (WGS) entry which is preliminary data.</text>
</comment>
<keyword evidence="2" id="KW-1185">Reference proteome</keyword>
<evidence type="ECO:0000313" key="1">
    <source>
        <dbReference type="EMBL" id="NEC53179.1"/>
    </source>
</evidence>
<name>A0A9X5HFK2_9ACTN</name>
<dbReference type="Proteomes" id="UP000471745">
    <property type="component" value="Unassembled WGS sequence"/>
</dbReference>